<evidence type="ECO:0000256" key="1">
    <source>
        <dbReference type="ARBA" id="ARBA00007785"/>
    </source>
</evidence>
<dbReference type="EMBL" id="JAAOAM010000409">
    <property type="protein sequence ID" value="KAF5531422.1"/>
    <property type="molecule type" value="Genomic_DNA"/>
</dbReference>
<protein>
    <submittedName>
        <fullName evidence="4">Uncharacterized protein</fullName>
    </submittedName>
</protein>
<evidence type="ECO:0000313" key="4">
    <source>
        <dbReference type="EMBL" id="KAF5531422.1"/>
    </source>
</evidence>
<evidence type="ECO:0000256" key="3">
    <source>
        <dbReference type="SAM" id="MobiDB-lite"/>
    </source>
</evidence>
<dbReference type="Gene3D" id="3.40.50.300">
    <property type="entry name" value="P-loop containing nucleotide triphosphate hydrolases"/>
    <property type="match status" value="1"/>
</dbReference>
<organism evidence="4 5">
    <name type="scientific">Fusarium mexicanum</name>
    <dbReference type="NCBI Taxonomy" id="751941"/>
    <lineage>
        <taxon>Eukaryota</taxon>
        <taxon>Fungi</taxon>
        <taxon>Dikarya</taxon>
        <taxon>Ascomycota</taxon>
        <taxon>Pezizomycotina</taxon>
        <taxon>Sordariomycetes</taxon>
        <taxon>Hypocreomycetidae</taxon>
        <taxon>Hypocreales</taxon>
        <taxon>Nectriaceae</taxon>
        <taxon>Fusarium</taxon>
        <taxon>Fusarium fujikuroi species complex</taxon>
    </lineage>
</organism>
<keyword evidence="2" id="KW-1015">Disulfide bond</keyword>
<comment type="similarity">
    <text evidence="1">Belongs to the PET191 family.</text>
</comment>
<dbReference type="InterPro" id="IPR027417">
    <property type="entry name" value="P-loop_NTPase"/>
</dbReference>
<sequence>MNQPQSPPSQASSHFQLEPIPAAILADKEVKRRDAIALLGACKTGCEVIDEEVMLGGFERGSVVGISAEDEELGVQLGLQILAHSLCEGTVTSGLLITPRPASVMLASLRDTVKSELEAKRCTKDTIKMKLRQCLEKVMLSCVFDMDGLWEALADLDCEVVEEKDGAVQDQGVTNIRQHDTTRYQFDEIQDSQDDDDVAFSPIHQASQPVAEEPCNKTQQHPDVIVITHFSSLLTGLFFHREKSAAHAALQLLSSHLRDLSRNLPSKPLILLLNSTSAVSSGPALATATATAASPAKQSQVDPTLRSIFNPPPLSGYSARRTKPNFGLIFTQLLDLHLLCTKIPKTRQDAEGAARQLPGDEIELVWVVEVLLDELGVWKGHTGARSGREQRWAAVKVEKGRIGQAIDEKEPEAKIPDISDFIGNDPWSYMKFKFGQACDALMALEIRITLQLGSVSKVTRPLYFRRTANQSYLDRKTTLLKPHRGLTLKLHDLSRGAIAKAFPTKMPSSCKELREALAQCLQESDCVMVERNSAADCLREPLVNTLPLKCRQLKKGFGECKRGMVDMRKRFRGNMPVAYRTMEQAEEGQGYQLYAGRPAFAGGVKKTDGNEPIPQDWREVENEKWKAEQAAREQQKK</sequence>
<dbReference type="GO" id="GO:0033617">
    <property type="term" value="P:mitochondrial respiratory chain complex IV assembly"/>
    <property type="evidence" value="ECO:0007669"/>
    <property type="project" value="TreeGrafter"/>
</dbReference>
<keyword evidence="5" id="KW-1185">Reference proteome</keyword>
<dbReference type="AlphaFoldDB" id="A0A8H5I6K8"/>
<evidence type="ECO:0000313" key="5">
    <source>
        <dbReference type="Proteomes" id="UP000522262"/>
    </source>
</evidence>
<name>A0A8H5I6K8_9HYPO</name>
<dbReference type="Pfam" id="PF10203">
    <property type="entry name" value="Pet191_N"/>
    <property type="match status" value="1"/>
</dbReference>
<dbReference type="GO" id="GO:0005739">
    <property type="term" value="C:mitochondrion"/>
    <property type="evidence" value="ECO:0007669"/>
    <property type="project" value="TreeGrafter"/>
</dbReference>
<feature type="region of interest" description="Disordered" evidence="3">
    <location>
        <begin position="603"/>
        <end position="637"/>
    </location>
</feature>
<comment type="caution">
    <text evidence="4">The sequence shown here is derived from an EMBL/GenBank/DDBJ whole genome shotgun (WGS) entry which is preliminary data.</text>
</comment>
<reference evidence="4 5" key="1">
    <citation type="submission" date="2020-05" db="EMBL/GenBank/DDBJ databases">
        <title>Identification and distribution of gene clusters putatively required for synthesis of sphingolipid metabolism inhibitors in phylogenetically diverse species of the filamentous fungus Fusarium.</title>
        <authorList>
            <person name="Kim H.-S."/>
            <person name="Busman M."/>
            <person name="Brown D.W."/>
            <person name="Divon H."/>
            <person name="Uhlig S."/>
            <person name="Proctor R.H."/>
        </authorList>
    </citation>
    <scope>NUCLEOTIDE SEQUENCE [LARGE SCALE GENOMIC DNA]</scope>
    <source>
        <strain evidence="4 5">NRRL 53147</strain>
    </source>
</reference>
<dbReference type="PANTHER" id="PTHR28627">
    <property type="entry name" value="CYTOCHROME C OXIDASE ASSEMBLY FACTOR 5"/>
    <property type="match status" value="1"/>
</dbReference>
<dbReference type="PANTHER" id="PTHR28627:SF1">
    <property type="entry name" value="CYTOCHROME C OXIDASE ASSEMBLY FACTOR 5"/>
    <property type="match status" value="1"/>
</dbReference>
<dbReference type="Proteomes" id="UP000522262">
    <property type="component" value="Unassembled WGS sequence"/>
</dbReference>
<proteinExistence type="inferred from homology"/>
<feature type="compositionally biased region" description="Basic and acidic residues" evidence="3">
    <location>
        <begin position="616"/>
        <end position="637"/>
    </location>
</feature>
<dbReference type="InterPro" id="IPR018793">
    <property type="entry name" value="Cyt_c_oxidase_assmbl_Pet191"/>
</dbReference>
<evidence type="ECO:0000256" key="2">
    <source>
        <dbReference type="ARBA" id="ARBA00023157"/>
    </source>
</evidence>
<gene>
    <name evidence="4" type="ORF">FMEXI_12991</name>
</gene>
<accession>A0A8H5I6K8</accession>